<dbReference type="InterPro" id="IPR002347">
    <property type="entry name" value="SDR_fam"/>
</dbReference>
<dbReference type="PROSITE" id="PS00061">
    <property type="entry name" value="ADH_SHORT"/>
    <property type="match status" value="1"/>
</dbReference>
<dbReference type="CDD" id="cd05233">
    <property type="entry name" value="SDR_c"/>
    <property type="match status" value="1"/>
</dbReference>
<evidence type="ECO:0000256" key="2">
    <source>
        <dbReference type="ARBA" id="ARBA00023002"/>
    </source>
</evidence>
<gene>
    <name evidence="3" type="ORF">SAMN05216193_10611</name>
</gene>
<dbReference type="FunFam" id="3.40.50.720:FF:000084">
    <property type="entry name" value="Short-chain dehydrogenase reductase"/>
    <property type="match status" value="1"/>
</dbReference>
<dbReference type="STRING" id="198616.SAMN05216193_10611"/>
<dbReference type="Pfam" id="PF13561">
    <property type="entry name" value="adh_short_C2"/>
    <property type="match status" value="1"/>
</dbReference>
<evidence type="ECO:0000313" key="3">
    <source>
        <dbReference type="EMBL" id="SDN88219.1"/>
    </source>
</evidence>
<dbReference type="OrthoDB" id="7064009at2"/>
<evidence type="ECO:0000256" key="1">
    <source>
        <dbReference type="ARBA" id="ARBA00006484"/>
    </source>
</evidence>
<dbReference type="AlphaFoldDB" id="A0A1H0F109"/>
<dbReference type="PANTHER" id="PTHR24321">
    <property type="entry name" value="DEHYDROGENASES, SHORT CHAIN"/>
    <property type="match status" value="1"/>
</dbReference>
<dbReference type="EMBL" id="FNIJ01000006">
    <property type="protein sequence ID" value="SDN88219.1"/>
    <property type="molecule type" value="Genomic_DNA"/>
</dbReference>
<evidence type="ECO:0000313" key="4">
    <source>
        <dbReference type="Proteomes" id="UP000242957"/>
    </source>
</evidence>
<dbReference type="Proteomes" id="UP000242957">
    <property type="component" value="Unassembled WGS sequence"/>
</dbReference>
<dbReference type="PRINTS" id="PR00081">
    <property type="entry name" value="GDHRDH"/>
</dbReference>
<dbReference type="PRINTS" id="PR00080">
    <property type="entry name" value="SDRFAMILY"/>
</dbReference>
<comment type="similarity">
    <text evidence="1">Belongs to the short-chain dehydrogenases/reductases (SDR) family.</text>
</comment>
<dbReference type="NCBIfam" id="NF004818">
    <property type="entry name" value="PRK06172.1"/>
    <property type="match status" value="1"/>
</dbReference>
<organism evidence="3 4">
    <name type="scientific">Pseudomonas jinjuensis</name>
    <dbReference type="NCBI Taxonomy" id="198616"/>
    <lineage>
        <taxon>Bacteria</taxon>
        <taxon>Pseudomonadati</taxon>
        <taxon>Pseudomonadota</taxon>
        <taxon>Gammaproteobacteria</taxon>
        <taxon>Pseudomonadales</taxon>
        <taxon>Pseudomonadaceae</taxon>
        <taxon>Pseudomonas</taxon>
    </lineage>
</organism>
<dbReference type="PANTHER" id="PTHR24321:SF11">
    <property type="entry name" value="BLR0893 PROTEIN"/>
    <property type="match status" value="1"/>
</dbReference>
<reference evidence="4" key="1">
    <citation type="submission" date="2016-10" db="EMBL/GenBank/DDBJ databases">
        <authorList>
            <person name="Varghese N."/>
            <person name="Submissions S."/>
        </authorList>
    </citation>
    <scope>NUCLEOTIDE SEQUENCE [LARGE SCALE GENOMIC DNA]</scope>
    <source>
        <strain evidence="4">JCM 21621</strain>
    </source>
</reference>
<accession>A0A1H0F109</accession>
<sequence length="253" mass="26488">MVMNFSGQVALVTGAAGGIGRSTAQAFAAEGLKVVVSDLNVEGGEETVRLIRQNGGEAAFVRCNVASEAEVKSLVERTVGLYGRLDYAFNNAGIEREKGRMADSSEAVFDSIMDANVKGVWLCMKHQLQQMLAQGGGAIVNTASVAGLQGVVKMGIYAASKHAVIGLTRSAAIEYAKKGIRVNAICPGVIDTPMYRQMAEHDPQIPERSAAMHPIRRVGQPEEIAAAVLFLCSDGASFTTGQALAVDGGMTAA</sequence>
<dbReference type="SUPFAM" id="SSF51735">
    <property type="entry name" value="NAD(P)-binding Rossmann-fold domains"/>
    <property type="match status" value="1"/>
</dbReference>
<name>A0A1H0F109_9PSED</name>
<keyword evidence="2" id="KW-0560">Oxidoreductase</keyword>
<protein>
    <submittedName>
        <fullName evidence="3">NAD(P)-dependent dehydrogenase, short-chain alcohol dehydrogenase family</fullName>
    </submittedName>
</protein>
<dbReference type="GO" id="GO:0016491">
    <property type="term" value="F:oxidoreductase activity"/>
    <property type="evidence" value="ECO:0007669"/>
    <property type="project" value="UniProtKB-KW"/>
</dbReference>
<keyword evidence="4" id="KW-1185">Reference proteome</keyword>
<proteinExistence type="inferred from homology"/>
<dbReference type="NCBIfam" id="NF005559">
    <property type="entry name" value="PRK07231.1"/>
    <property type="match status" value="1"/>
</dbReference>
<dbReference type="RefSeq" id="WP_084310692.1">
    <property type="nucleotide sequence ID" value="NZ_FNIJ01000006.1"/>
</dbReference>
<dbReference type="Gene3D" id="3.40.50.720">
    <property type="entry name" value="NAD(P)-binding Rossmann-like Domain"/>
    <property type="match status" value="1"/>
</dbReference>
<dbReference type="InterPro" id="IPR036291">
    <property type="entry name" value="NAD(P)-bd_dom_sf"/>
</dbReference>
<dbReference type="InterPro" id="IPR020904">
    <property type="entry name" value="Sc_DH/Rdtase_CS"/>
</dbReference>